<keyword evidence="5" id="KW-0539">Nucleus</keyword>
<gene>
    <name evidence="8" type="ORF">D9757_002683</name>
</gene>
<dbReference type="GO" id="GO:0005656">
    <property type="term" value="C:nuclear pre-replicative complex"/>
    <property type="evidence" value="ECO:0007669"/>
    <property type="project" value="TreeGrafter"/>
</dbReference>
<evidence type="ECO:0000256" key="4">
    <source>
        <dbReference type="PROSITE-ProRule" id="PRU00221"/>
    </source>
</evidence>
<dbReference type="PROSITE" id="PS50294">
    <property type="entry name" value="WD_REPEATS_REGION"/>
    <property type="match status" value="1"/>
</dbReference>
<dbReference type="OrthoDB" id="756370at2759"/>
<feature type="region of interest" description="Disordered" evidence="7">
    <location>
        <begin position="479"/>
        <end position="510"/>
    </location>
</feature>
<dbReference type="Pfam" id="PF00400">
    <property type="entry name" value="WD40"/>
    <property type="match status" value="2"/>
</dbReference>
<keyword evidence="2 4" id="KW-0853">WD repeat</keyword>
<dbReference type="GO" id="GO:0120330">
    <property type="term" value="C:rixosome complex"/>
    <property type="evidence" value="ECO:0007669"/>
    <property type="project" value="UniProtKB-UniRule"/>
</dbReference>
<sequence length="510" mass="55754">MHLHELIFCATSATSGTGSITLHDITTGTSLASFKQNNAAPNCIALLNSRKAQGGFFLAAQPDKSLLHAYSFQKDQINLKIVLPEKLTCVALDTSGDFCAGGTAQGRIYLWGVSSGILYNSWDAHYRRTNVLRFTQDGAALLSGSDDSGVSIWSMSRLLDDDSQNSLPLPYATLTDHTLPVTDIICGVGIFPECRVLTASVDHSVKLWDLSSRSLLTTFMFPQAIRCLAWESSERVFFAASSSSEGVIYQMNLFKQAEDRSKGATVEAVGGGGFNDIIRLVDEPTGSDKKRHINVGQPITCMSLSLTLNLLVGTSTGLVHIYDSPTRQLLRTISTHKGLSISYLSTLLKPIDLTGHISFNFSNASVTTVDTIPTKPILPFQRMRDPKTRELHEISMMLHTHKNQFEDESTLVSREVLLQDHAFFTSSSSSGPRPDDTVTLRARVAELEAETATLRNQLGQAKGVNDVMWNTVVQKVIHSQAKESSPDGGGGPNHRQRKRGRTDTDLDVHS</sequence>
<dbReference type="PANTHER" id="PTHR18763">
    <property type="entry name" value="WD-REPEAT PROTEIN 18"/>
    <property type="match status" value="1"/>
</dbReference>
<evidence type="ECO:0000313" key="8">
    <source>
        <dbReference type="EMBL" id="KAF5390715.1"/>
    </source>
</evidence>
<dbReference type="InterPro" id="IPR001680">
    <property type="entry name" value="WD40_rpt"/>
</dbReference>
<protein>
    <recommendedName>
        <fullName evidence="5">Pre-rRNA-processing protein IPI3</fullName>
    </recommendedName>
</protein>
<dbReference type="SMART" id="SM00320">
    <property type="entry name" value="WD40"/>
    <property type="match status" value="5"/>
</dbReference>
<dbReference type="InterPro" id="IPR045227">
    <property type="entry name" value="WDR18/Ipi3/RID3"/>
</dbReference>
<dbReference type="GO" id="GO:0006261">
    <property type="term" value="P:DNA-templated DNA replication"/>
    <property type="evidence" value="ECO:0007669"/>
    <property type="project" value="TreeGrafter"/>
</dbReference>
<feature type="compositionally biased region" description="Basic and acidic residues" evidence="7">
    <location>
        <begin position="501"/>
        <end position="510"/>
    </location>
</feature>
<keyword evidence="9" id="KW-1185">Reference proteome</keyword>
<comment type="caution">
    <text evidence="8">The sequence shown here is derived from an EMBL/GenBank/DDBJ whole genome shotgun (WGS) entry which is preliminary data.</text>
</comment>
<evidence type="ECO:0000313" key="9">
    <source>
        <dbReference type="Proteomes" id="UP000518752"/>
    </source>
</evidence>
<evidence type="ECO:0000256" key="7">
    <source>
        <dbReference type="SAM" id="MobiDB-lite"/>
    </source>
</evidence>
<comment type="similarity">
    <text evidence="1 5">Belongs to the WD repeat IPI3/WDR18 family.</text>
</comment>
<reference evidence="8 9" key="1">
    <citation type="journal article" date="2020" name="ISME J.">
        <title>Uncovering the hidden diversity of litter-decomposition mechanisms in mushroom-forming fungi.</title>
        <authorList>
            <person name="Floudas D."/>
            <person name="Bentzer J."/>
            <person name="Ahren D."/>
            <person name="Johansson T."/>
            <person name="Persson P."/>
            <person name="Tunlid A."/>
        </authorList>
    </citation>
    <scope>NUCLEOTIDE SEQUENCE [LARGE SCALE GENOMIC DNA]</scope>
    <source>
        <strain evidence="8 9">CBS 406.79</strain>
    </source>
</reference>
<dbReference type="AlphaFoldDB" id="A0A8H5HWI0"/>
<dbReference type="PANTHER" id="PTHR18763:SF0">
    <property type="entry name" value="WD REPEAT-CONTAINING PROTEIN 18"/>
    <property type="match status" value="1"/>
</dbReference>
<dbReference type="PROSITE" id="PS50082">
    <property type="entry name" value="WD_REPEATS_2"/>
    <property type="match status" value="2"/>
</dbReference>
<proteinExistence type="inferred from homology"/>
<accession>A0A8H5HWI0</accession>
<evidence type="ECO:0000256" key="6">
    <source>
        <dbReference type="SAM" id="Coils"/>
    </source>
</evidence>
<keyword evidence="5" id="KW-0698">rRNA processing</keyword>
<keyword evidence="6" id="KW-0175">Coiled coil</keyword>
<dbReference type="Gene3D" id="2.130.10.10">
    <property type="entry name" value="YVTN repeat-like/Quinoprotein amine dehydrogenase"/>
    <property type="match status" value="2"/>
</dbReference>
<feature type="repeat" description="WD" evidence="4">
    <location>
        <begin position="122"/>
        <end position="156"/>
    </location>
</feature>
<dbReference type="Proteomes" id="UP000518752">
    <property type="component" value="Unassembled WGS sequence"/>
</dbReference>
<dbReference type="GO" id="GO:0006364">
    <property type="term" value="P:rRNA processing"/>
    <property type="evidence" value="ECO:0007669"/>
    <property type="project" value="UniProtKB-UniRule"/>
</dbReference>
<dbReference type="EMBL" id="JAACJN010000014">
    <property type="protein sequence ID" value="KAF5390715.1"/>
    <property type="molecule type" value="Genomic_DNA"/>
</dbReference>
<keyword evidence="3" id="KW-0677">Repeat</keyword>
<evidence type="ECO:0000256" key="3">
    <source>
        <dbReference type="ARBA" id="ARBA00022737"/>
    </source>
</evidence>
<comment type="subunit">
    <text evidence="5">Component of the RIX1 complex, composed of IPI1, RIX1/IPI2 and IPI3 in a 1:2:2 stoichiometry. The complex interacts (via RIX1) with MDN1 (via its hexameric AAA ATPase ring) and the pre-60S ribosome particles.</text>
</comment>
<dbReference type="InterPro" id="IPR015943">
    <property type="entry name" value="WD40/YVTN_repeat-like_dom_sf"/>
</dbReference>
<dbReference type="InterPro" id="IPR036322">
    <property type="entry name" value="WD40_repeat_dom_sf"/>
</dbReference>
<comment type="function">
    <text evidence="5">Component of the RIX1 complex required for processing of ITS2 sequences from 35S pre-rRNA.</text>
</comment>
<evidence type="ECO:0000256" key="5">
    <source>
        <dbReference type="RuleBase" id="RU369067"/>
    </source>
</evidence>
<name>A0A8H5HWI0_9AGAR</name>
<organism evidence="8 9">
    <name type="scientific">Collybiopsis confluens</name>
    <dbReference type="NCBI Taxonomy" id="2823264"/>
    <lineage>
        <taxon>Eukaryota</taxon>
        <taxon>Fungi</taxon>
        <taxon>Dikarya</taxon>
        <taxon>Basidiomycota</taxon>
        <taxon>Agaricomycotina</taxon>
        <taxon>Agaricomycetes</taxon>
        <taxon>Agaricomycetidae</taxon>
        <taxon>Agaricales</taxon>
        <taxon>Marasmiineae</taxon>
        <taxon>Omphalotaceae</taxon>
        <taxon>Collybiopsis</taxon>
    </lineage>
</organism>
<comment type="subcellular location">
    <subcellularLocation>
        <location evidence="5">Nucleus</location>
    </subcellularLocation>
</comment>
<feature type="repeat" description="WD" evidence="4">
    <location>
        <begin position="196"/>
        <end position="218"/>
    </location>
</feature>
<evidence type="ECO:0000256" key="1">
    <source>
        <dbReference type="ARBA" id="ARBA00010143"/>
    </source>
</evidence>
<feature type="coiled-coil region" evidence="6">
    <location>
        <begin position="437"/>
        <end position="464"/>
    </location>
</feature>
<dbReference type="SUPFAM" id="SSF50978">
    <property type="entry name" value="WD40 repeat-like"/>
    <property type="match status" value="1"/>
</dbReference>
<evidence type="ECO:0000256" key="2">
    <source>
        <dbReference type="ARBA" id="ARBA00022574"/>
    </source>
</evidence>